<keyword evidence="2" id="KW-1185">Reference proteome</keyword>
<reference evidence="2" key="1">
    <citation type="journal article" date="2019" name="Int. J. Syst. Evol. Microbiol.">
        <title>The Global Catalogue of Microorganisms (GCM) 10K type strain sequencing project: providing services to taxonomists for standard genome sequencing and annotation.</title>
        <authorList>
            <consortium name="The Broad Institute Genomics Platform"/>
            <consortium name="The Broad Institute Genome Sequencing Center for Infectious Disease"/>
            <person name="Wu L."/>
            <person name="Ma J."/>
        </authorList>
    </citation>
    <scope>NUCLEOTIDE SEQUENCE [LARGE SCALE GENOMIC DNA]</scope>
    <source>
        <strain evidence="2">KCTC 12708</strain>
    </source>
</reference>
<accession>A0ABQ3BKX6</accession>
<comment type="caution">
    <text evidence="1">The sequence shown here is derived from an EMBL/GenBank/DDBJ whole genome shotgun (WGS) entry which is preliminary data.</text>
</comment>
<dbReference type="RefSeq" id="WP_027884020.1">
    <property type="nucleotide sequence ID" value="NZ_BMWY01000002.1"/>
</dbReference>
<dbReference type="Proteomes" id="UP000615593">
    <property type="component" value="Unassembled WGS sequence"/>
</dbReference>
<name>A0ABQ3BKX6_9FLAO</name>
<dbReference type="GeneID" id="94368449"/>
<sequence length="171" mass="20288">MVYFSCSTEQENIKFEFLDRSNSHISFLDLCGGETKDEYVNISRKSKDSIVLYFEGFKQGTKLPINTDKKEYSKFITKDSLIHQKYLDYMIVDKSGLISSSYLRVEIKYYLPDYPEYSYDYKFIIDNIDDRILNSKSIVLNINKRNNKNYVLLGYSSVDEVKYDKLKKKMR</sequence>
<proteinExistence type="predicted"/>
<gene>
    <name evidence="1" type="ORF">GCM10008088_07850</name>
</gene>
<organism evidence="1 2">
    <name type="scientific">Mesonia mobilis</name>
    <dbReference type="NCBI Taxonomy" id="369791"/>
    <lineage>
        <taxon>Bacteria</taxon>
        <taxon>Pseudomonadati</taxon>
        <taxon>Bacteroidota</taxon>
        <taxon>Flavobacteriia</taxon>
        <taxon>Flavobacteriales</taxon>
        <taxon>Flavobacteriaceae</taxon>
        <taxon>Mesonia</taxon>
    </lineage>
</organism>
<dbReference type="EMBL" id="BMWY01000002">
    <property type="protein sequence ID" value="GGZ48948.1"/>
    <property type="molecule type" value="Genomic_DNA"/>
</dbReference>
<protein>
    <submittedName>
        <fullName evidence="1">Uncharacterized protein</fullName>
    </submittedName>
</protein>
<evidence type="ECO:0000313" key="2">
    <source>
        <dbReference type="Proteomes" id="UP000615593"/>
    </source>
</evidence>
<evidence type="ECO:0000313" key="1">
    <source>
        <dbReference type="EMBL" id="GGZ48948.1"/>
    </source>
</evidence>